<sequence length="660" mass="76020">MNKVQVNINELENNIILMGAIGELCKNRFAYLYLRGTLKAQIENSIIKIPLNEEKSSVMLEKISSMLKKYGFEAEHAEEAEKIILDFYEEEDKFNLFSKKALEIRNNNCEHEEFKAFIEVLSKNINNRSLYELQLLSAYHLAFSQNACNFSVPGAGKTSIVYGAYAYLKNLDLNDNKKIDRILIIGPLSSFGPWEQEYEECFGTRTTTKRLISSLKKQDKIDYLYSNNTSEITLISYASVATVCDALIWFLKNNKVMVVLDEAHKIKNTSGGQSADAVLKLAPFCKSRVILTGTPSPNGYDDLYNLFKFIWPSKNVMGFQINQLKDMSSKPNDVRVSRLISSIAPYFIRIKKSDLNLPSVKIHSPIEVEMGEFQQRIYDLIEKKYIESIIENKEDDLNDKFKKQLVAAKMIRLMQAATNPTLLRMPLKEFLYDEDLSIDLLKNFDDTDLLKQILDYKDNEIPAKFIEVKKLVDSIISDGGKVVIWASFVKNIHDLKLYLENNGIKCQELYGAIPVEQEDMNSDNDTLTREKIVRDFQKENSEFKVIIANPFAVAESISLHKSCHNAIYLERTFNAAHYMQSKDRIHRYGLKAGIETNYYYILSKDSIDEIIHERLNLKERRMTEIMESMPIPLFDNVSEDLGDADVKAMIKDYVRRTKKI</sequence>
<dbReference type="AlphaFoldDB" id="A9KPK6"/>
<dbReference type="EMBL" id="CP000885">
    <property type="protein sequence ID" value="ABX43280.1"/>
    <property type="molecule type" value="Genomic_DNA"/>
</dbReference>
<evidence type="ECO:0000259" key="2">
    <source>
        <dbReference type="PROSITE" id="PS51192"/>
    </source>
</evidence>
<gene>
    <name evidence="4" type="ordered locus">Cphy_2922</name>
</gene>
<dbReference type="KEGG" id="cpy:Cphy_2922"/>
<dbReference type="PROSITE" id="PS51192">
    <property type="entry name" value="HELICASE_ATP_BIND_1"/>
    <property type="match status" value="1"/>
</dbReference>
<feature type="domain" description="Helicase ATP-binding" evidence="2">
    <location>
        <begin position="138"/>
        <end position="313"/>
    </location>
</feature>
<dbReference type="HOGENOM" id="CLU_016760_1_0_9"/>
<dbReference type="eggNOG" id="COG0553">
    <property type="taxonomic scope" value="Bacteria"/>
</dbReference>
<organism evidence="4 5">
    <name type="scientific">Lachnoclostridium phytofermentans (strain ATCC 700394 / DSM 18823 / ISDg)</name>
    <name type="common">Clostridium phytofermentans</name>
    <dbReference type="NCBI Taxonomy" id="357809"/>
    <lineage>
        <taxon>Bacteria</taxon>
        <taxon>Bacillati</taxon>
        <taxon>Bacillota</taxon>
        <taxon>Clostridia</taxon>
        <taxon>Lachnospirales</taxon>
        <taxon>Lachnospiraceae</taxon>
    </lineage>
</organism>
<feature type="domain" description="Helicase C-terminal" evidence="3">
    <location>
        <begin position="467"/>
        <end position="637"/>
    </location>
</feature>
<keyword evidence="1" id="KW-0378">Hydrolase</keyword>
<dbReference type="InterPro" id="IPR000330">
    <property type="entry name" value="SNF2_N"/>
</dbReference>
<reference evidence="5" key="1">
    <citation type="submission" date="2007-11" db="EMBL/GenBank/DDBJ databases">
        <title>Complete genome sequence of Clostridium phytofermentans ISDg.</title>
        <authorList>
            <person name="Leschine S.B."/>
            <person name="Warnick T.A."/>
            <person name="Blanchard J.L."/>
            <person name="Schnell D.J."/>
            <person name="Petit E.L."/>
            <person name="LaTouf W.G."/>
            <person name="Copeland A."/>
            <person name="Lucas S."/>
            <person name="Lapidus A."/>
            <person name="Barry K."/>
            <person name="Glavina del Rio T."/>
            <person name="Dalin E."/>
            <person name="Tice H."/>
            <person name="Pitluck S."/>
            <person name="Kiss H."/>
            <person name="Brettin T."/>
            <person name="Bruce D."/>
            <person name="Detter J.C."/>
            <person name="Han C."/>
            <person name="Kuske C."/>
            <person name="Schmutz J."/>
            <person name="Larimer F."/>
            <person name="Land M."/>
            <person name="Hauser L."/>
            <person name="Kyrpides N."/>
            <person name="Kim E.A."/>
            <person name="Richardson P."/>
        </authorList>
    </citation>
    <scope>NUCLEOTIDE SEQUENCE [LARGE SCALE GENOMIC DNA]</scope>
    <source>
        <strain evidence="5">ATCC 700394 / DSM 18823 / ISDg</strain>
    </source>
</reference>
<dbReference type="Proteomes" id="UP000000370">
    <property type="component" value="Chromosome"/>
</dbReference>
<dbReference type="InterPro" id="IPR050496">
    <property type="entry name" value="SNF2_RAD54_helicase_repair"/>
</dbReference>
<dbReference type="GO" id="GO:0016787">
    <property type="term" value="F:hydrolase activity"/>
    <property type="evidence" value="ECO:0007669"/>
    <property type="project" value="UniProtKB-KW"/>
</dbReference>
<name>A9KPK6_LACP7</name>
<dbReference type="SMART" id="SM00490">
    <property type="entry name" value="HELICc"/>
    <property type="match status" value="1"/>
</dbReference>
<dbReference type="InterPro" id="IPR014001">
    <property type="entry name" value="Helicase_ATP-bd"/>
</dbReference>
<dbReference type="Pfam" id="PF00271">
    <property type="entry name" value="Helicase_C"/>
    <property type="match status" value="1"/>
</dbReference>
<evidence type="ECO:0000313" key="5">
    <source>
        <dbReference type="Proteomes" id="UP000000370"/>
    </source>
</evidence>
<dbReference type="InterPro" id="IPR001650">
    <property type="entry name" value="Helicase_C-like"/>
</dbReference>
<dbReference type="PANTHER" id="PTHR45629:SF7">
    <property type="entry name" value="DNA EXCISION REPAIR PROTEIN ERCC-6-RELATED"/>
    <property type="match status" value="1"/>
</dbReference>
<dbReference type="SMART" id="SM00487">
    <property type="entry name" value="DEXDc"/>
    <property type="match status" value="1"/>
</dbReference>
<accession>A9KPK6</accession>
<dbReference type="InterPro" id="IPR038718">
    <property type="entry name" value="SNF2-like_sf"/>
</dbReference>
<dbReference type="OrthoDB" id="9760715at2"/>
<dbReference type="PANTHER" id="PTHR45629">
    <property type="entry name" value="SNF2/RAD54 FAMILY MEMBER"/>
    <property type="match status" value="1"/>
</dbReference>
<dbReference type="CDD" id="cd18793">
    <property type="entry name" value="SF2_C_SNF"/>
    <property type="match status" value="1"/>
</dbReference>
<protein>
    <submittedName>
        <fullName evidence="4">SNF2-related protein</fullName>
    </submittedName>
</protein>
<dbReference type="Gene3D" id="3.40.50.300">
    <property type="entry name" value="P-loop containing nucleotide triphosphate hydrolases"/>
    <property type="match status" value="1"/>
</dbReference>
<evidence type="ECO:0000259" key="3">
    <source>
        <dbReference type="PROSITE" id="PS51194"/>
    </source>
</evidence>
<dbReference type="InterPro" id="IPR027417">
    <property type="entry name" value="P-loop_NTPase"/>
</dbReference>
<evidence type="ECO:0000313" key="4">
    <source>
        <dbReference type="EMBL" id="ABX43280.1"/>
    </source>
</evidence>
<dbReference type="GO" id="GO:0005524">
    <property type="term" value="F:ATP binding"/>
    <property type="evidence" value="ECO:0007669"/>
    <property type="project" value="InterPro"/>
</dbReference>
<dbReference type="STRING" id="357809.Cphy_2922"/>
<keyword evidence="5" id="KW-1185">Reference proteome</keyword>
<proteinExistence type="predicted"/>
<dbReference type="SUPFAM" id="SSF52540">
    <property type="entry name" value="P-loop containing nucleoside triphosphate hydrolases"/>
    <property type="match status" value="2"/>
</dbReference>
<dbReference type="Gene3D" id="3.40.50.10810">
    <property type="entry name" value="Tandem AAA-ATPase domain"/>
    <property type="match status" value="1"/>
</dbReference>
<evidence type="ECO:0000256" key="1">
    <source>
        <dbReference type="ARBA" id="ARBA00022801"/>
    </source>
</evidence>
<dbReference type="Pfam" id="PF00176">
    <property type="entry name" value="SNF2-rel_dom"/>
    <property type="match status" value="1"/>
</dbReference>
<dbReference type="InterPro" id="IPR049730">
    <property type="entry name" value="SNF2/RAD54-like_C"/>
</dbReference>
<dbReference type="RefSeq" id="WP_012200931.1">
    <property type="nucleotide sequence ID" value="NC_010001.1"/>
</dbReference>
<dbReference type="PROSITE" id="PS51194">
    <property type="entry name" value="HELICASE_CTER"/>
    <property type="match status" value="1"/>
</dbReference>